<evidence type="ECO:0000256" key="1">
    <source>
        <dbReference type="SAM" id="MobiDB-lite"/>
    </source>
</evidence>
<accession>A0ABW3ZJ11</accession>
<sequence length="65" mass="7300">MDRKKFSRRAPAPDPASPEDDLRPVPPLESRAERLARRRAERLAASAPETTPKAQTPDPRARARD</sequence>
<protein>
    <submittedName>
        <fullName evidence="2">Uncharacterized protein</fullName>
    </submittedName>
</protein>
<comment type="caution">
    <text evidence="2">The sequence shown here is derived from an EMBL/GenBank/DDBJ whole genome shotgun (WGS) entry which is preliminary data.</text>
</comment>
<dbReference type="Proteomes" id="UP001597135">
    <property type="component" value="Unassembled WGS sequence"/>
</dbReference>
<feature type="region of interest" description="Disordered" evidence="1">
    <location>
        <begin position="1"/>
        <end position="65"/>
    </location>
</feature>
<proteinExistence type="predicted"/>
<dbReference type="EMBL" id="JBHTMU010000014">
    <property type="protein sequence ID" value="MFD1342730.1"/>
    <property type="molecule type" value="Genomic_DNA"/>
</dbReference>
<gene>
    <name evidence="2" type="ORF">ACFQ4E_09895</name>
</gene>
<evidence type="ECO:0000313" key="3">
    <source>
        <dbReference type="Proteomes" id="UP001597135"/>
    </source>
</evidence>
<organism evidence="2 3">
    <name type="scientific">Litorisediminicola beolgyonensis</name>
    <dbReference type="NCBI Taxonomy" id="1173614"/>
    <lineage>
        <taxon>Bacteria</taxon>
        <taxon>Pseudomonadati</taxon>
        <taxon>Pseudomonadota</taxon>
        <taxon>Alphaproteobacteria</taxon>
        <taxon>Rhodobacterales</taxon>
        <taxon>Paracoccaceae</taxon>
        <taxon>Litorisediminicola</taxon>
    </lineage>
</organism>
<name>A0ABW3ZJ11_9RHOB</name>
<reference evidence="3" key="1">
    <citation type="journal article" date="2019" name="Int. J. Syst. Evol. Microbiol.">
        <title>The Global Catalogue of Microorganisms (GCM) 10K type strain sequencing project: providing services to taxonomists for standard genome sequencing and annotation.</title>
        <authorList>
            <consortium name="The Broad Institute Genomics Platform"/>
            <consortium name="The Broad Institute Genome Sequencing Center for Infectious Disease"/>
            <person name="Wu L."/>
            <person name="Ma J."/>
        </authorList>
    </citation>
    <scope>NUCLEOTIDE SEQUENCE [LARGE SCALE GENOMIC DNA]</scope>
    <source>
        <strain evidence="3">CCUG 62953</strain>
    </source>
</reference>
<keyword evidence="3" id="KW-1185">Reference proteome</keyword>
<evidence type="ECO:0000313" key="2">
    <source>
        <dbReference type="EMBL" id="MFD1342730.1"/>
    </source>
</evidence>
<feature type="non-terminal residue" evidence="2">
    <location>
        <position position="65"/>
    </location>
</feature>